<feature type="region of interest" description="Disordered" evidence="1">
    <location>
        <begin position="68"/>
        <end position="89"/>
    </location>
</feature>
<feature type="non-terminal residue" evidence="2">
    <location>
        <position position="89"/>
    </location>
</feature>
<gene>
    <name evidence="2" type="ORF">V1478_016264</name>
</gene>
<proteinExistence type="predicted"/>
<evidence type="ECO:0000256" key="1">
    <source>
        <dbReference type="SAM" id="MobiDB-lite"/>
    </source>
</evidence>
<name>A0ABD1ZZX7_VESSQ</name>
<sequence>MNDDGGGESDGCSVLCCVVQWCLTAISEYSKAHNDGQPDKNPGTRSALNSRYSHCLSKPTLLVVITIGDGGDGDGDGDGGNTGNGDADG</sequence>
<comment type="caution">
    <text evidence="2">The sequence shown here is derived from an EMBL/GenBank/DDBJ whole genome shotgun (WGS) entry which is preliminary data.</text>
</comment>
<accession>A0ABD1ZZX7</accession>
<keyword evidence="3" id="KW-1185">Reference proteome</keyword>
<organism evidence="2 3">
    <name type="scientific">Vespula squamosa</name>
    <name type="common">Southern yellow jacket</name>
    <name type="synonym">Wasp</name>
    <dbReference type="NCBI Taxonomy" id="30214"/>
    <lineage>
        <taxon>Eukaryota</taxon>
        <taxon>Metazoa</taxon>
        <taxon>Ecdysozoa</taxon>
        <taxon>Arthropoda</taxon>
        <taxon>Hexapoda</taxon>
        <taxon>Insecta</taxon>
        <taxon>Pterygota</taxon>
        <taxon>Neoptera</taxon>
        <taxon>Endopterygota</taxon>
        <taxon>Hymenoptera</taxon>
        <taxon>Apocrita</taxon>
        <taxon>Aculeata</taxon>
        <taxon>Vespoidea</taxon>
        <taxon>Vespidae</taxon>
        <taxon>Vespinae</taxon>
        <taxon>Vespula</taxon>
    </lineage>
</organism>
<evidence type="ECO:0000313" key="3">
    <source>
        <dbReference type="Proteomes" id="UP001607302"/>
    </source>
</evidence>
<protein>
    <submittedName>
        <fullName evidence="2">Uncharacterized protein</fullName>
    </submittedName>
</protein>
<dbReference type="EMBL" id="JAUDFV010000157">
    <property type="protein sequence ID" value="KAL2713707.1"/>
    <property type="molecule type" value="Genomic_DNA"/>
</dbReference>
<evidence type="ECO:0000313" key="2">
    <source>
        <dbReference type="EMBL" id="KAL2713707.1"/>
    </source>
</evidence>
<dbReference type="AlphaFoldDB" id="A0ABD1ZZX7"/>
<dbReference type="Proteomes" id="UP001607302">
    <property type="component" value="Unassembled WGS sequence"/>
</dbReference>
<reference evidence="2 3" key="1">
    <citation type="journal article" date="2024" name="Ann. Entomol. Soc. Am.">
        <title>Genomic analyses of the southern and eastern yellowjacket wasps (Hymenoptera: Vespidae) reveal evolutionary signatures of social life.</title>
        <authorList>
            <person name="Catto M.A."/>
            <person name="Caine P.B."/>
            <person name="Orr S.E."/>
            <person name="Hunt B.G."/>
            <person name="Goodisman M.A.D."/>
        </authorList>
    </citation>
    <scope>NUCLEOTIDE SEQUENCE [LARGE SCALE GENOMIC DNA]</scope>
    <source>
        <strain evidence="2">233</strain>
        <tissue evidence="2">Head and thorax</tissue>
    </source>
</reference>